<dbReference type="InterPro" id="IPR042971">
    <property type="entry name" value="LEA_SMP"/>
</dbReference>
<dbReference type="Pfam" id="PF04927">
    <property type="entry name" value="SMP"/>
    <property type="match status" value="3"/>
</dbReference>
<dbReference type="EMBL" id="AYRZ02000003">
    <property type="protein sequence ID" value="PHT85925.1"/>
    <property type="molecule type" value="Genomic_DNA"/>
</dbReference>
<protein>
    <submittedName>
        <fullName evidence="5">Late embryogenesis abundant protein D-34</fullName>
    </submittedName>
</protein>
<comment type="similarity">
    <text evidence="1">Belongs to the LEA type SMP family.</text>
</comment>
<feature type="domain" description="SMP" evidence="4">
    <location>
        <begin position="15"/>
        <end position="68"/>
    </location>
</feature>
<evidence type="ECO:0000313" key="6">
    <source>
        <dbReference type="Proteomes" id="UP000222542"/>
    </source>
</evidence>
<feature type="region of interest" description="Disordered" evidence="3">
    <location>
        <begin position="57"/>
        <end position="82"/>
    </location>
</feature>
<dbReference type="OMA" id="QVIGQYV"/>
<dbReference type="STRING" id="4072.A0A2G2ZVC9"/>
<name>A0A2G2ZVC9_CAPAN</name>
<keyword evidence="6" id="KW-1185">Reference proteome</keyword>
<feature type="compositionally biased region" description="Basic and acidic residues" evidence="3">
    <location>
        <begin position="65"/>
        <end position="77"/>
    </location>
</feature>
<reference evidence="5 6" key="2">
    <citation type="journal article" date="2017" name="Genome Biol.">
        <title>New reference genome sequences of hot pepper reveal the massive evolution of plant disease-resistance genes by retroduplication.</title>
        <authorList>
            <person name="Kim S."/>
            <person name="Park J."/>
            <person name="Yeom S.I."/>
            <person name="Kim Y.M."/>
            <person name="Seo E."/>
            <person name="Kim K.T."/>
            <person name="Kim M.S."/>
            <person name="Lee J.M."/>
            <person name="Cheong K."/>
            <person name="Shin H.S."/>
            <person name="Kim S.B."/>
            <person name="Han K."/>
            <person name="Lee J."/>
            <person name="Park M."/>
            <person name="Lee H.A."/>
            <person name="Lee H.Y."/>
            <person name="Lee Y."/>
            <person name="Oh S."/>
            <person name="Lee J.H."/>
            <person name="Choi E."/>
            <person name="Choi E."/>
            <person name="Lee S.E."/>
            <person name="Jeon J."/>
            <person name="Kim H."/>
            <person name="Choi G."/>
            <person name="Song H."/>
            <person name="Lee J."/>
            <person name="Lee S.C."/>
            <person name="Kwon J.K."/>
            <person name="Lee H.Y."/>
            <person name="Koo N."/>
            <person name="Hong Y."/>
            <person name="Kim R.W."/>
            <person name="Kang W.H."/>
            <person name="Huh J.H."/>
            <person name="Kang B.C."/>
            <person name="Yang T.J."/>
            <person name="Lee Y.H."/>
            <person name="Bennetzen J.L."/>
            <person name="Choi D."/>
        </authorList>
    </citation>
    <scope>NUCLEOTIDE SEQUENCE [LARGE SCALE GENOMIC DNA]</scope>
    <source>
        <strain evidence="6">cv. CM334</strain>
    </source>
</reference>
<organism evidence="5 6">
    <name type="scientific">Capsicum annuum</name>
    <name type="common">Capsicum pepper</name>
    <dbReference type="NCBI Taxonomy" id="4072"/>
    <lineage>
        <taxon>Eukaryota</taxon>
        <taxon>Viridiplantae</taxon>
        <taxon>Streptophyta</taxon>
        <taxon>Embryophyta</taxon>
        <taxon>Tracheophyta</taxon>
        <taxon>Spermatophyta</taxon>
        <taxon>Magnoliopsida</taxon>
        <taxon>eudicotyledons</taxon>
        <taxon>Gunneridae</taxon>
        <taxon>Pentapetalae</taxon>
        <taxon>asterids</taxon>
        <taxon>lamiids</taxon>
        <taxon>Solanales</taxon>
        <taxon>Solanaceae</taxon>
        <taxon>Solanoideae</taxon>
        <taxon>Capsiceae</taxon>
        <taxon>Capsicum</taxon>
    </lineage>
</organism>
<evidence type="ECO:0000256" key="2">
    <source>
        <dbReference type="ARBA" id="ARBA00022737"/>
    </source>
</evidence>
<keyword evidence="2" id="KW-0677">Repeat</keyword>
<dbReference type="InterPro" id="IPR007011">
    <property type="entry name" value="LEA_SMP_dom"/>
</dbReference>
<evidence type="ECO:0000256" key="1">
    <source>
        <dbReference type="ARBA" id="ARBA00010733"/>
    </source>
</evidence>
<feature type="domain" description="SMP" evidence="4">
    <location>
        <begin position="195"/>
        <end position="253"/>
    </location>
</feature>
<feature type="domain" description="SMP" evidence="4">
    <location>
        <begin position="130"/>
        <end position="187"/>
    </location>
</feature>
<reference evidence="5 6" key="1">
    <citation type="journal article" date="2014" name="Nat. Genet.">
        <title>Genome sequence of the hot pepper provides insights into the evolution of pungency in Capsicum species.</title>
        <authorList>
            <person name="Kim S."/>
            <person name="Park M."/>
            <person name="Yeom S.I."/>
            <person name="Kim Y.M."/>
            <person name="Lee J.M."/>
            <person name="Lee H.A."/>
            <person name="Seo E."/>
            <person name="Choi J."/>
            <person name="Cheong K."/>
            <person name="Kim K.T."/>
            <person name="Jung K."/>
            <person name="Lee G.W."/>
            <person name="Oh S.K."/>
            <person name="Bae C."/>
            <person name="Kim S.B."/>
            <person name="Lee H.Y."/>
            <person name="Kim S.Y."/>
            <person name="Kim M.S."/>
            <person name="Kang B.C."/>
            <person name="Jo Y.D."/>
            <person name="Yang H.B."/>
            <person name="Jeong H.J."/>
            <person name="Kang W.H."/>
            <person name="Kwon J.K."/>
            <person name="Shin C."/>
            <person name="Lim J.Y."/>
            <person name="Park J.H."/>
            <person name="Huh J.H."/>
            <person name="Kim J.S."/>
            <person name="Kim B.D."/>
            <person name="Cohen O."/>
            <person name="Paran I."/>
            <person name="Suh M.C."/>
            <person name="Lee S.B."/>
            <person name="Kim Y.K."/>
            <person name="Shin Y."/>
            <person name="Noh S.J."/>
            <person name="Park J."/>
            <person name="Seo Y.S."/>
            <person name="Kwon S.Y."/>
            <person name="Kim H.A."/>
            <person name="Park J.M."/>
            <person name="Kim H.J."/>
            <person name="Choi S.B."/>
            <person name="Bosland P.W."/>
            <person name="Reeves G."/>
            <person name="Jo S.H."/>
            <person name="Lee B.W."/>
            <person name="Cho H.T."/>
            <person name="Choi H.S."/>
            <person name="Lee M.S."/>
            <person name="Yu Y."/>
            <person name="Do Choi Y."/>
            <person name="Park B.S."/>
            <person name="van Deynze A."/>
            <person name="Ashrafi H."/>
            <person name="Hill T."/>
            <person name="Kim W.T."/>
            <person name="Pai H.S."/>
            <person name="Ahn H.K."/>
            <person name="Yeam I."/>
            <person name="Giovannoni J.J."/>
            <person name="Rose J.K."/>
            <person name="Sorensen I."/>
            <person name="Lee S.J."/>
            <person name="Kim R.W."/>
            <person name="Choi I.Y."/>
            <person name="Choi B.S."/>
            <person name="Lim J.S."/>
            <person name="Lee Y.H."/>
            <person name="Choi D."/>
        </authorList>
    </citation>
    <scope>NUCLEOTIDE SEQUENCE [LARGE SCALE GENOMIC DNA]</scope>
    <source>
        <strain evidence="6">cv. CM334</strain>
    </source>
</reference>
<gene>
    <name evidence="5" type="ORF">T459_08031</name>
</gene>
<dbReference type="PANTHER" id="PTHR31174:SF7">
    <property type="entry name" value="LATE EMBRYOGENESIS ABUNDANT PROTEIN 31-RELATED"/>
    <property type="match status" value="1"/>
</dbReference>
<dbReference type="Gramene" id="PHT85925">
    <property type="protein sequence ID" value="PHT85925"/>
    <property type="gene ID" value="T459_08031"/>
</dbReference>
<dbReference type="Proteomes" id="UP000222542">
    <property type="component" value="Unassembled WGS sequence"/>
</dbReference>
<dbReference type="PANTHER" id="PTHR31174">
    <property type="entry name" value="SEED MATURATION FAMILY PROTEIN"/>
    <property type="match status" value="1"/>
</dbReference>
<dbReference type="AlphaFoldDB" id="A0A2G2ZVC9"/>
<comment type="caution">
    <text evidence="5">The sequence shown here is derived from an EMBL/GenBank/DDBJ whole genome shotgun (WGS) entry which is preliminary data.</text>
</comment>
<sequence length="255" mass="26025">MSQEQPQREQQEALKYGDVFNVNGELAEQPIAPQDAAMMQSAEAMVFGQTQKGGPASVMQAAAAKNERSGVVSHEDTTQVAGDEGVTVAETQVPGRRIVTESVAGQILGQYVEPLPVTAGAEGDVVEAPIAIGEALAATALVAGEKPVEQSDAAAIRVAEARATGSSVVTPGGLAATAQSAASVNERLTQDVDKITLNDVLTGAPARLPADKAATRQDAEGVMEAEIRNNPSLTAYPGGVAASVAAAARLNERTA</sequence>
<accession>A0A2G2ZVC9</accession>
<evidence type="ECO:0000256" key="3">
    <source>
        <dbReference type="SAM" id="MobiDB-lite"/>
    </source>
</evidence>
<evidence type="ECO:0000313" key="5">
    <source>
        <dbReference type="EMBL" id="PHT85925.1"/>
    </source>
</evidence>
<proteinExistence type="inferred from homology"/>
<evidence type="ECO:0000259" key="4">
    <source>
        <dbReference type="Pfam" id="PF04927"/>
    </source>
</evidence>